<dbReference type="GeneID" id="61528051"/>
<accession>A0A192A2U3</accession>
<gene>
    <name evidence="4" type="ORF">A9Y76_18650</name>
</gene>
<dbReference type="InterPro" id="IPR050679">
    <property type="entry name" value="Bact_HTH_transcr_reg"/>
</dbReference>
<organism evidence="4 5">
    <name type="scientific">Ralstonia insidiosa</name>
    <dbReference type="NCBI Taxonomy" id="190721"/>
    <lineage>
        <taxon>Bacteria</taxon>
        <taxon>Pseudomonadati</taxon>
        <taxon>Pseudomonadota</taxon>
        <taxon>Betaproteobacteria</taxon>
        <taxon>Burkholderiales</taxon>
        <taxon>Burkholderiaceae</taxon>
        <taxon>Ralstonia</taxon>
    </lineage>
</organism>
<evidence type="ECO:0000256" key="3">
    <source>
        <dbReference type="ARBA" id="ARBA00023163"/>
    </source>
</evidence>
<dbReference type="EMBL" id="CP016023">
    <property type="protein sequence ID" value="ANJ74612.1"/>
    <property type="molecule type" value="Genomic_DNA"/>
</dbReference>
<dbReference type="InterPro" id="IPR028978">
    <property type="entry name" value="Chorismate_lyase_/UTRA_dom_sf"/>
</dbReference>
<dbReference type="SMART" id="SM00345">
    <property type="entry name" value="HTH_GNTR"/>
    <property type="match status" value="1"/>
</dbReference>
<name>A0A192A2U3_9RALS</name>
<dbReference type="Proteomes" id="UP000078572">
    <property type="component" value="Chromosome 2"/>
</dbReference>
<evidence type="ECO:0000313" key="5">
    <source>
        <dbReference type="Proteomes" id="UP000078572"/>
    </source>
</evidence>
<dbReference type="CDD" id="cd07377">
    <property type="entry name" value="WHTH_GntR"/>
    <property type="match status" value="1"/>
</dbReference>
<evidence type="ECO:0000313" key="4">
    <source>
        <dbReference type="EMBL" id="ANJ74612.1"/>
    </source>
</evidence>
<dbReference type="Pfam" id="PF07702">
    <property type="entry name" value="UTRA"/>
    <property type="match status" value="1"/>
</dbReference>
<dbReference type="Pfam" id="PF00392">
    <property type="entry name" value="GntR"/>
    <property type="match status" value="1"/>
</dbReference>
<dbReference type="RefSeq" id="WP_064806596.1">
    <property type="nucleotide sequence ID" value="NZ_CP016023.1"/>
</dbReference>
<dbReference type="SUPFAM" id="SSF64288">
    <property type="entry name" value="Chorismate lyase-like"/>
    <property type="match status" value="1"/>
</dbReference>
<dbReference type="Gene3D" id="3.40.1410.10">
    <property type="entry name" value="Chorismate lyase-like"/>
    <property type="match status" value="1"/>
</dbReference>
<reference evidence="5" key="1">
    <citation type="submission" date="2016-06" db="EMBL/GenBank/DDBJ databases">
        <authorList>
            <person name="Xu Y."/>
            <person name="Nagy A."/>
            <person name="Yan X."/>
            <person name="Kim S.W."/>
            <person name="Haley B."/>
            <person name="Liu N.T."/>
            <person name="Nou X."/>
        </authorList>
    </citation>
    <scope>NUCLEOTIDE SEQUENCE [LARGE SCALE GENOMIC DNA]</scope>
    <source>
        <strain evidence="5">ATCC 49129</strain>
    </source>
</reference>
<evidence type="ECO:0000256" key="2">
    <source>
        <dbReference type="ARBA" id="ARBA00023125"/>
    </source>
</evidence>
<dbReference type="InterPro" id="IPR000524">
    <property type="entry name" value="Tscrpt_reg_HTH_GntR"/>
</dbReference>
<dbReference type="AlphaFoldDB" id="A0A192A2U3"/>
<proteinExistence type="predicted"/>
<dbReference type="InterPro" id="IPR036388">
    <property type="entry name" value="WH-like_DNA-bd_sf"/>
</dbReference>
<dbReference type="GO" id="GO:0045892">
    <property type="term" value="P:negative regulation of DNA-templated transcription"/>
    <property type="evidence" value="ECO:0007669"/>
    <property type="project" value="TreeGrafter"/>
</dbReference>
<dbReference type="GO" id="GO:0003677">
    <property type="term" value="F:DNA binding"/>
    <property type="evidence" value="ECO:0007669"/>
    <property type="project" value="UniProtKB-KW"/>
</dbReference>
<dbReference type="STRING" id="190721.ACS15_3942"/>
<dbReference type="PANTHER" id="PTHR44846:SF1">
    <property type="entry name" value="MANNOSYL-D-GLYCERATE TRANSPORT_METABOLISM SYSTEM REPRESSOR MNGR-RELATED"/>
    <property type="match status" value="1"/>
</dbReference>
<dbReference type="PRINTS" id="PR00035">
    <property type="entry name" value="HTHGNTR"/>
</dbReference>
<keyword evidence="5" id="KW-1185">Reference proteome</keyword>
<dbReference type="InterPro" id="IPR036390">
    <property type="entry name" value="WH_DNA-bd_sf"/>
</dbReference>
<dbReference type="SUPFAM" id="SSF46785">
    <property type="entry name" value="Winged helix' DNA-binding domain"/>
    <property type="match status" value="1"/>
</dbReference>
<keyword evidence="2" id="KW-0238">DNA-binding</keyword>
<dbReference type="OrthoDB" id="8584262at2"/>
<protein>
    <submittedName>
        <fullName evidence="4">GntR family transcriptional regulator</fullName>
    </submittedName>
</protein>
<keyword evidence="1" id="KW-0805">Transcription regulation</keyword>
<keyword evidence="3" id="KW-0804">Transcription</keyword>
<dbReference type="GO" id="GO:0003700">
    <property type="term" value="F:DNA-binding transcription factor activity"/>
    <property type="evidence" value="ECO:0007669"/>
    <property type="project" value="InterPro"/>
</dbReference>
<dbReference type="PROSITE" id="PS50949">
    <property type="entry name" value="HTH_GNTR"/>
    <property type="match status" value="1"/>
</dbReference>
<dbReference type="Gene3D" id="1.10.10.10">
    <property type="entry name" value="Winged helix-like DNA-binding domain superfamily/Winged helix DNA-binding domain"/>
    <property type="match status" value="1"/>
</dbReference>
<sequence>MTTSPPSTRLHAPPLYERIKGALREAILSGQAAPDTLLPSEAALCEQFGASRITVRQALADLQNEGLIFRRHGKGTFVSAPKAFQNVTALQGFAEAMSAQGHNIHNRVLRLETVPAPVDVAQALQLAPGTPVTELHRVRLLDRAAVSLEVTWLPEALGRVVARADLATRDVFLVLEQDAGVPLGHATLAIDAALADHATAAALDVGAAAPILRVERLTHDAHGKPIDFERLYFRGDTFQYRLRLDRRVAASAQSIFPSQGTV</sequence>
<dbReference type="FunFam" id="1.10.10.10:FF:000079">
    <property type="entry name" value="GntR family transcriptional regulator"/>
    <property type="match status" value="1"/>
</dbReference>
<dbReference type="PANTHER" id="PTHR44846">
    <property type="entry name" value="MANNOSYL-D-GLYCERATE TRANSPORT/METABOLISM SYSTEM REPRESSOR MNGR-RELATED"/>
    <property type="match status" value="1"/>
</dbReference>
<dbReference type="InterPro" id="IPR011663">
    <property type="entry name" value="UTRA"/>
</dbReference>
<dbReference type="SMART" id="SM00866">
    <property type="entry name" value="UTRA"/>
    <property type="match status" value="1"/>
</dbReference>
<evidence type="ECO:0000256" key="1">
    <source>
        <dbReference type="ARBA" id="ARBA00023015"/>
    </source>
</evidence>